<comment type="caution">
    <text evidence="3">The sequence shown here is derived from an EMBL/GenBank/DDBJ whole genome shotgun (WGS) entry which is preliminary data.</text>
</comment>
<dbReference type="Pfam" id="PF01230">
    <property type="entry name" value="HIT"/>
    <property type="match status" value="1"/>
</dbReference>
<keyword evidence="4" id="KW-1185">Reference proteome</keyword>
<evidence type="ECO:0000259" key="2">
    <source>
        <dbReference type="PROSITE" id="PS51084"/>
    </source>
</evidence>
<sequence length="150" mass="17169">METCLTCLNLSGERRISPGPYIYQGTHWIVDHAYPTTHLGWLVILPKRHIEALHELTREEFQELAEIEYRLLQVMHTDSSVLKEYMMCFAEGQGFAHVHIHVVPRPVDLPAEIKGPRVFALLAVDAEHAIPAQEITAFCEEFTRKLQALP</sequence>
<evidence type="ECO:0000313" key="3">
    <source>
        <dbReference type="EMBL" id="GHO95847.1"/>
    </source>
</evidence>
<dbReference type="PROSITE" id="PS51084">
    <property type="entry name" value="HIT_2"/>
    <property type="match status" value="1"/>
</dbReference>
<protein>
    <recommendedName>
        <fullName evidence="2">HIT domain-containing protein</fullName>
    </recommendedName>
</protein>
<dbReference type="SUPFAM" id="SSF54197">
    <property type="entry name" value="HIT-like"/>
    <property type="match status" value="1"/>
</dbReference>
<organism evidence="3 4">
    <name type="scientific">Reticulibacter mediterranei</name>
    <dbReference type="NCBI Taxonomy" id="2778369"/>
    <lineage>
        <taxon>Bacteria</taxon>
        <taxon>Bacillati</taxon>
        <taxon>Chloroflexota</taxon>
        <taxon>Ktedonobacteria</taxon>
        <taxon>Ktedonobacterales</taxon>
        <taxon>Reticulibacteraceae</taxon>
        <taxon>Reticulibacter</taxon>
    </lineage>
</organism>
<dbReference type="Gene3D" id="3.30.428.10">
    <property type="entry name" value="HIT-like"/>
    <property type="match status" value="1"/>
</dbReference>
<dbReference type="AlphaFoldDB" id="A0A8J3IS42"/>
<evidence type="ECO:0000256" key="1">
    <source>
        <dbReference type="PROSITE-ProRule" id="PRU00464"/>
    </source>
</evidence>
<dbReference type="InterPro" id="IPR036265">
    <property type="entry name" value="HIT-like_sf"/>
</dbReference>
<feature type="short sequence motif" description="Histidine triad motif" evidence="1">
    <location>
        <begin position="97"/>
        <end position="101"/>
    </location>
</feature>
<accession>A0A8J3IS42</accession>
<dbReference type="Proteomes" id="UP000597444">
    <property type="component" value="Unassembled WGS sequence"/>
</dbReference>
<dbReference type="GO" id="GO:0003824">
    <property type="term" value="F:catalytic activity"/>
    <property type="evidence" value="ECO:0007669"/>
    <property type="project" value="InterPro"/>
</dbReference>
<reference evidence="3" key="1">
    <citation type="submission" date="2020-10" db="EMBL/GenBank/DDBJ databases">
        <title>Taxonomic study of unclassified bacteria belonging to the class Ktedonobacteria.</title>
        <authorList>
            <person name="Yabe S."/>
            <person name="Wang C.M."/>
            <person name="Zheng Y."/>
            <person name="Sakai Y."/>
            <person name="Cavaletti L."/>
            <person name="Monciardini P."/>
            <person name="Donadio S."/>
        </authorList>
    </citation>
    <scope>NUCLEOTIDE SEQUENCE</scope>
    <source>
        <strain evidence="3">ID150040</strain>
    </source>
</reference>
<evidence type="ECO:0000313" key="4">
    <source>
        <dbReference type="Proteomes" id="UP000597444"/>
    </source>
</evidence>
<dbReference type="InterPro" id="IPR011146">
    <property type="entry name" value="HIT-like"/>
</dbReference>
<dbReference type="EMBL" id="BNJK01000001">
    <property type="protein sequence ID" value="GHO95847.1"/>
    <property type="molecule type" value="Genomic_DNA"/>
</dbReference>
<feature type="domain" description="HIT" evidence="2">
    <location>
        <begin position="40"/>
        <end position="112"/>
    </location>
</feature>
<proteinExistence type="predicted"/>
<gene>
    <name evidence="3" type="ORF">KSF_058950</name>
</gene>
<dbReference type="RefSeq" id="WP_220206506.1">
    <property type="nucleotide sequence ID" value="NZ_BNJK01000001.1"/>
</dbReference>
<name>A0A8J3IS42_9CHLR</name>